<dbReference type="PANTHER" id="PTHR34848">
    <property type="match status" value="1"/>
</dbReference>
<name>A8F6L3_PSELT</name>
<dbReference type="UniPathway" id="UPA00148">
    <property type="reaction ID" value="UER00236"/>
</dbReference>
<comment type="catalytic activity">
    <reaction evidence="2">
        <text>adenosylcob(III)inamide phosphate + GTP + H(+) = adenosylcob(III)inamide-GDP + diphosphate</text>
        <dbReference type="Rhea" id="RHEA:22712"/>
        <dbReference type="ChEBI" id="CHEBI:15378"/>
        <dbReference type="ChEBI" id="CHEBI:33019"/>
        <dbReference type="ChEBI" id="CHEBI:37565"/>
        <dbReference type="ChEBI" id="CHEBI:58502"/>
        <dbReference type="ChEBI" id="CHEBI:60487"/>
        <dbReference type="EC" id="2.7.7.62"/>
    </reaction>
</comment>
<evidence type="ECO:0000256" key="16">
    <source>
        <dbReference type="ARBA" id="ARBA00029570"/>
    </source>
</evidence>
<evidence type="ECO:0000256" key="12">
    <source>
        <dbReference type="ARBA" id="ARBA00022741"/>
    </source>
</evidence>
<dbReference type="GO" id="GO:0005524">
    <property type="term" value="F:ATP binding"/>
    <property type="evidence" value="ECO:0007669"/>
    <property type="project" value="UniProtKB-KW"/>
</dbReference>
<evidence type="ECO:0000256" key="7">
    <source>
        <dbReference type="ARBA" id="ARBA00007490"/>
    </source>
</evidence>
<comment type="function">
    <text evidence="4">Catalyzes ATP-dependent phosphorylation of adenosylcobinamide and addition of GMP to adenosylcobinamide phosphate.</text>
</comment>
<feature type="binding site" evidence="19">
    <location>
        <position position="83"/>
    </location>
    <ligand>
        <name>GTP</name>
        <dbReference type="ChEBI" id="CHEBI:37565"/>
    </ligand>
</feature>
<evidence type="ECO:0000256" key="14">
    <source>
        <dbReference type="ARBA" id="ARBA00022840"/>
    </source>
</evidence>
<sequence length="168" mass="19147">MITLITGGMKCGKSSFALKYILSKNYKNRAFLATAVPFDEDMRRKIEKHRIERGNLFETFEEPLNIAGTLKKIDENYEVILFECLTTYLGNLYYYNVDVEKYVSDFVGVISSMKSDIVIVTNEVGWSIVPENNLARKYAETLGKINSKIASFSDRVYVVISGISVRIK</sequence>
<keyword evidence="14" id="KW-0067">ATP-binding</keyword>
<evidence type="ECO:0000256" key="5">
    <source>
        <dbReference type="ARBA" id="ARBA00004692"/>
    </source>
</evidence>
<keyword evidence="12 19" id="KW-0547">Nucleotide-binding</keyword>
<evidence type="ECO:0000256" key="2">
    <source>
        <dbReference type="ARBA" id="ARBA00000711"/>
    </source>
</evidence>
<evidence type="ECO:0000256" key="3">
    <source>
        <dbReference type="ARBA" id="ARBA00001522"/>
    </source>
</evidence>
<organism evidence="20 21">
    <name type="scientific">Pseudothermotoga lettingae (strain ATCC BAA-301 / DSM 14385 / NBRC 107922 / TMO)</name>
    <name type="common">Thermotoga lettingae</name>
    <dbReference type="NCBI Taxonomy" id="416591"/>
    <lineage>
        <taxon>Bacteria</taxon>
        <taxon>Thermotogati</taxon>
        <taxon>Thermotogota</taxon>
        <taxon>Thermotogae</taxon>
        <taxon>Thermotogales</taxon>
        <taxon>Thermotogaceae</taxon>
        <taxon>Pseudothermotoga</taxon>
    </lineage>
</organism>
<dbReference type="Proteomes" id="UP000002016">
    <property type="component" value="Chromosome"/>
</dbReference>
<reference evidence="20 21" key="1">
    <citation type="submission" date="2007-08" db="EMBL/GenBank/DDBJ databases">
        <title>Complete sequence of Thermotoga lettingae TMO.</title>
        <authorList>
            <consortium name="US DOE Joint Genome Institute"/>
            <person name="Copeland A."/>
            <person name="Lucas S."/>
            <person name="Lapidus A."/>
            <person name="Barry K."/>
            <person name="Glavina del Rio T."/>
            <person name="Dalin E."/>
            <person name="Tice H."/>
            <person name="Pitluck S."/>
            <person name="Foster B."/>
            <person name="Bruce D."/>
            <person name="Schmutz J."/>
            <person name="Larimer F."/>
            <person name="Land M."/>
            <person name="Hauser L."/>
            <person name="Kyrpides N."/>
            <person name="Mikhailova N."/>
            <person name="Nelson K."/>
            <person name="Gogarten J.P."/>
            <person name="Noll K."/>
            <person name="Richardson P."/>
        </authorList>
    </citation>
    <scope>NUCLEOTIDE SEQUENCE [LARGE SCALE GENOMIC DNA]</scope>
    <source>
        <strain evidence="21">ATCC BAA-301 / DSM 14385 / NBRC 107922 / TMO</strain>
    </source>
</reference>
<evidence type="ECO:0000256" key="4">
    <source>
        <dbReference type="ARBA" id="ARBA00003889"/>
    </source>
</evidence>
<feature type="binding site" evidence="19">
    <location>
        <begin position="33"/>
        <end position="35"/>
    </location>
    <ligand>
        <name>GTP</name>
        <dbReference type="ChEBI" id="CHEBI:37565"/>
    </ligand>
</feature>
<evidence type="ECO:0000256" key="13">
    <source>
        <dbReference type="ARBA" id="ARBA00022777"/>
    </source>
</evidence>
<evidence type="ECO:0000313" key="21">
    <source>
        <dbReference type="Proteomes" id="UP000002016"/>
    </source>
</evidence>
<evidence type="ECO:0000256" key="17">
    <source>
        <dbReference type="ARBA" id="ARBA00030571"/>
    </source>
</evidence>
<comment type="pathway">
    <text evidence="5">Cofactor biosynthesis; adenosylcobalamin biosynthesis; adenosylcobalamin from cob(II)yrinate a,c-diamide: step 6/7.</text>
</comment>
<comment type="catalytic activity">
    <reaction evidence="1">
        <text>adenosylcob(III)inamide + ATP = adenosylcob(III)inamide phosphate + ADP + H(+)</text>
        <dbReference type="Rhea" id="RHEA:15769"/>
        <dbReference type="ChEBI" id="CHEBI:2480"/>
        <dbReference type="ChEBI" id="CHEBI:15378"/>
        <dbReference type="ChEBI" id="CHEBI:30616"/>
        <dbReference type="ChEBI" id="CHEBI:58502"/>
        <dbReference type="ChEBI" id="CHEBI:456216"/>
        <dbReference type="EC" id="2.7.1.156"/>
    </reaction>
</comment>
<dbReference type="Gene3D" id="3.40.50.300">
    <property type="entry name" value="P-loop containing nucleotide triphosphate hydrolases"/>
    <property type="match status" value="1"/>
</dbReference>
<feature type="binding site" evidence="19">
    <location>
        <begin position="7"/>
        <end position="14"/>
    </location>
    <ligand>
        <name>GTP</name>
        <dbReference type="ChEBI" id="CHEBI:37565"/>
    </ligand>
</feature>
<feature type="binding site" evidence="19">
    <location>
        <begin position="50"/>
        <end position="53"/>
    </location>
    <ligand>
        <name>GTP</name>
        <dbReference type="ChEBI" id="CHEBI:37565"/>
    </ligand>
</feature>
<dbReference type="RefSeq" id="WP_012003273.1">
    <property type="nucleotide sequence ID" value="NC_009828.1"/>
</dbReference>
<comment type="catalytic activity">
    <reaction evidence="3">
        <text>adenosylcob(III)inamide + GTP = adenosylcob(III)inamide phosphate + GDP + H(+)</text>
        <dbReference type="Rhea" id="RHEA:15765"/>
        <dbReference type="ChEBI" id="CHEBI:2480"/>
        <dbReference type="ChEBI" id="CHEBI:15378"/>
        <dbReference type="ChEBI" id="CHEBI:37565"/>
        <dbReference type="ChEBI" id="CHEBI:58189"/>
        <dbReference type="ChEBI" id="CHEBI:58502"/>
        <dbReference type="EC" id="2.7.1.156"/>
    </reaction>
</comment>
<keyword evidence="21" id="KW-1185">Reference proteome</keyword>
<dbReference type="GO" id="GO:0043752">
    <property type="term" value="F:adenosylcobinamide kinase activity"/>
    <property type="evidence" value="ECO:0007669"/>
    <property type="project" value="UniProtKB-EC"/>
</dbReference>
<comment type="similarity">
    <text evidence="7">Belongs to the CobU/CobP family.</text>
</comment>
<feature type="active site" description="GMP-histidine intermediate" evidence="18">
    <location>
        <position position="49"/>
    </location>
</feature>
<dbReference type="InterPro" id="IPR003203">
    <property type="entry name" value="CobU/CobP"/>
</dbReference>
<keyword evidence="15 19" id="KW-0342">GTP-binding</keyword>
<dbReference type="PANTHER" id="PTHR34848:SF1">
    <property type="entry name" value="BIFUNCTIONAL ADENOSYLCOBALAMIN BIOSYNTHESIS PROTEIN COBU"/>
    <property type="match status" value="1"/>
</dbReference>
<evidence type="ECO:0000256" key="9">
    <source>
        <dbReference type="ARBA" id="ARBA00012523"/>
    </source>
</evidence>
<gene>
    <name evidence="20" type="ordered locus">Tlet_1237</name>
</gene>
<evidence type="ECO:0000256" key="11">
    <source>
        <dbReference type="ARBA" id="ARBA00022679"/>
    </source>
</evidence>
<dbReference type="AlphaFoldDB" id="A8F6L3"/>
<dbReference type="CDD" id="cd00544">
    <property type="entry name" value="CobU"/>
    <property type="match status" value="1"/>
</dbReference>
<evidence type="ECO:0000256" key="1">
    <source>
        <dbReference type="ARBA" id="ARBA00000312"/>
    </source>
</evidence>
<dbReference type="STRING" id="416591.Tlet_1237"/>
<feature type="binding site" evidence="19">
    <location>
        <position position="61"/>
    </location>
    <ligand>
        <name>GTP</name>
        <dbReference type="ChEBI" id="CHEBI:37565"/>
    </ligand>
</feature>
<keyword evidence="13" id="KW-0418">Kinase</keyword>
<evidence type="ECO:0000256" key="8">
    <source>
        <dbReference type="ARBA" id="ARBA00012016"/>
    </source>
</evidence>
<dbReference type="KEGG" id="tle:Tlet_1237"/>
<proteinExistence type="inferred from homology"/>
<dbReference type="HOGENOM" id="CLU_094161_0_1_0"/>
<protein>
    <recommendedName>
        <fullName evidence="16">Adenosylcobinamide kinase</fullName>
        <ecNumber evidence="8">2.7.1.156</ecNumber>
        <ecNumber evidence="9">2.7.7.62</ecNumber>
    </recommendedName>
    <alternativeName>
        <fullName evidence="17">Adenosylcobinamide-phosphate guanylyltransferase</fullName>
    </alternativeName>
</protein>
<evidence type="ECO:0000256" key="19">
    <source>
        <dbReference type="PIRSR" id="PIRSR006135-2"/>
    </source>
</evidence>
<dbReference type="GO" id="GO:0008820">
    <property type="term" value="F:cobinamide phosphate guanylyltransferase activity"/>
    <property type="evidence" value="ECO:0007669"/>
    <property type="project" value="UniProtKB-EC"/>
</dbReference>
<evidence type="ECO:0000256" key="15">
    <source>
        <dbReference type="ARBA" id="ARBA00023134"/>
    </source>
</evidence>
<evidence type="ECO:0000256" key="18">
    <source>
        <dbReference type="PIRSR" id="PIRSR006135-1"/>
    </source>
</evidence>
<dbReference type="EC" id="2.7.7.62" evidence="9"/>
<evidence type="ECO:0000256" key="6">
    <source>
        <dbReference type="ARBA" id="ARBA00005159"/>
    </source>
</evidence>
<dbReference type="EMBL" id="CP000812">
    <property type="protein sequence ID" value="ABV33797.1"/>
    <property type="molecule type" value="Genomic_DNA"/>
</dbReference>
<dbReference type="GO" id="GO:0009236">
    <property type="term" value="P:cobalamin biosynthetic process"/>
    <property type="evidence" value="ECO:0007669"/>
    <property type="project" value="UniProtKB-UniPathway"/>
</dbReference>
<evidence type="ECO:0000313" key="20">
    <source>
        <dbReference type="EMBL" id="ABV33797.1"/>
    </source>
</evidence>
<evidence type="ECO:0000256" key="10">
    <source>
        <dbReference type="ARBA" id="ARBA00022573"/>
    </source>
</evidence>
<keyword evidence="11" id="KW-0808">Transferase</keyword>
<dbReference type="GO" id="GO:0005525">
    <property type="term" value="F:GTP binding"/>
    <property type="evidence" value="ECO:0007669"/>
    <property type="project" value="UniProtKB-KW"/>
</dbReference>
<dbReference type="eggNOG" id="COG2087">
    <property type="taxonomic scope" value="Bacteria"/>
</dbReference>
<dbReference type="SUPFAM" id="SSF52540">
    <property type="entry name" value="P-loop containing nucleoside triphosphate hydrolases"/>
    <property type="match status" value="1"/>
</dbReference>
<keyword evidence="10" id="KW-0169">Cobalamin biosynthesis</keyword>
<dbReference type="Pfam" id="PF02283">
    <property type="entry name" value="CobU"/>
    <property type="match status" value="1"/>
</dbReference>
<dbReference type="InterPro" id="IPR027417">
    <property type="entry name" value="P-loop_NTPase"/>
</dbReference>
<dbReference type="PIRSF" id="PIRSF006135">
    <property type="entry name" value="CobU"/>
    <property type="match status" value="1"/>
</dbReference>
<comment type="pathway">
    <text evidence="6">Cofactor biosynthesis; adenosylcobalamin biosynthesis; adenosylcobalamin from cob(II)yrinate a,c-diamide: step 5/7.</text>
</comment>
<reference evidence="20 21" key="2">
    <citation type="journal article" date="2009" name="Proc. Natl. Acad. Sci. U.S.A.">
        <title>On the chimeric nature, thermophilic origin, and phylogenetic placement of the Thermotogales.</title>
        <authorList>
            <person name="Zhaxybayeva O."/>
            <person name="Swithers K.S."/>
            <person name="Lapierre P."/>
            <person name="Fournier G.P."/>
            <person name="Bickhart D.M."/>
            <person name="DeBoy R.T."/>
            <person name="Nelson K.E."/>
            <person name="Nesbo C.L."/>
            <person name="Doolittle W.F."/>
            <person name="Gogarten J.P."/>
            <person name="Noll K.M."/>
        </authorList>
    </citation>
    <scope>NUCLEOTIDE SEQUENCE [LARGE SCALE GENOMIC DNA]</scope>
    <source>
        <strain evidence="21">ATCC BAA-301 / DSM 14385 / NBRC 107922 / TMO</strain>
    </source>
</reference>
<accession>A8F6L3</accession>
<dbReference type="EC" id="2.7.1.156" evidence="8"/>